<dbReference type="InterPro" id="IPR029063">
    <property type="entry name" value="SAM-dependent_MTases_sf"/>
</dbReference>
<dbReference type="SUPFAM" id="SSF53335">
    <property type="entry name" value="S-adenosyl-L-methionine-dependent methyltransferases"/>
    <property type="match status" value="1"/>
</dbReference>
<reference evidence="1 2" key="1">
    <citation type="submission" date="2019-09" db="EMBL/GenBank/DDBJ databases">
        <title>Screening of Novel Bioactive Compounds from Soil-Associated.</title>
        <authorList>
            <person name="Gong X."/>
        </authorList>
    </citation>
    <scope>NUCLEOTIDE SEQUENCE [LARGE SCALE GENOMIC DNA]</scope>
    <source>
        <strain evidence="1 2">Gxj-6</strain>
    </source>
</reference>
<proteinExistence type="predicted"/>
<accession>A0A5J5K396</accession>
<dbReference type="NCBIfam" id="TIGR04371">
    <property type="entry name" value="methyltran_NanM"/>
    <property type="match status" value="1"/>
</dbReference>
<dbReference type="GO" id="GO:0008168">
    <property type="term" value="F:methyltransferase activity"/>
    <property type="evidence" value="ECO:0007669"/>
    <property type="project" value="UniProtKB-KW"/>
</dbReference>
<organism evidence="1 2">
    <name type="scientific">Microbispora cellulosiformans</name>
    <dbReference type="NCBI Taxonomy" id="2614688"/>
    <lineage>
        <taxon>Bacteria</taxon>
        <taxon>Bacillati</taxon>
        <taxon>Actinomycetota</taxon>
        <taxon>Actinomycetes</taxon>
        <taxon>Streptosporangiales</taxon>
        <taxon>Streptosporangiaceae</taxon>
        <taxon>Microbispora</taxon>
    </lineage>
</organism>
<dbReference type="InterPro" id="IPR030807">
    <property type="entry name" value="Methyltran_NanM"/>
</dbReference>
<dbReference type="Gene3D" id="3.40.50.150">
    <property type="entry name" value="Vaccinia Virus protein VP39"/>
    <property type="match status" value="1"/>
</dbReference>
<dbReference type="Proteomes" id="UP000327011">
    <property type="component" value="Unassembled WGS sequence"/>
</dbReference>
<protein>
    <submittedName>
        <fullName evidence="1">Putative sugar O-methyltransferase</fullName>
        <ecNumber evidence="1">2.1.1.-</ecNumber>
    </submittedName>
</protein>
<dbReference type="GO" id="GO:0032259">
    <property type="term" value="P:methylation"/>
    <property type="evidence" value="ECO:0007669"/>
    <property type="project" value="UniProtKB-KW"/>
</dbReference>
<keyword evidence="2" id="KW-1185">Reference proteome</keyword>
<dbReference type="EMBL" id="VYTZ01000006">
    <property type="protein sequence ID" value="KAA9377600.1"/>
    <property type="molecule type" value="Genomic_DNA"/>
</dbReference>
<evidence type="ECO:0000313" key="2">
    <source>
        <dbReference type="Proteomes" id="UP000327011"/>
    </source>
</evidence>
<dbReference type="AlphaFoldDB" id="A0A5J5K396"/>
<keyword evidence="1" id="KW-0808">Transferase</keyword>
<keyword evidence="1" id="KW-0489">Methyltransferase</keyword>
<comment type="caution">
    <text evidence="1">The sequence shown here is derived from an EMBL/GenBank/DDBJ whole genome shotgun (WGS) entry which is preliminary data.</text>
</comment>
<dbReference type="EC" id="2.1.1.-" evidence="1"/>
<sequence>MTTTRRYGQSPLWESNNRIQVTESAVADLRGFKSGTVNFKLALWDPRTNGMRYLKTLIFNLAAGLSEANRARLRRIRNRDVGDPITVRYDGEDVCMDYLQSVLELDFMSRAVPLDGLRVLEIGAGYGRTCHALMSNHDLVSYDIVDLDNALRLSRAYLGAVLDPGQFAKIRFHSVDEVDALPADQRFDLCVNVDSFAEMNAETVRAYLDLVAGRCRHLYVNNPVGKYLDPSLDGHAQGAEVVALALRTGPLLDVIDIHDNHAVEAQSRRFLAAYRPADDWTCVADARAVPWTFYWQAVYEKNAPGKGGREQTDARS</sequence>
<evidence type="ECO:0000313" key="1">
    <source>
        <dbReference type="EMBL" id="KAA9377600.1"/>
    </source>
</evidence>
<gene>
    <name evidence="1" type="ORF">F5972_18425</name>
</gene>
<dbReference type="RefSeq" id="WP_150934791.1">
    <property type="nucleotide sequence ID" value="NZ_VYTZ01000006.1"/>
</dbReference>
<name>A0A5J5K396_9ACTN</name>